<dbReference type="InterPro" id="IPR016024">
    <property type="entry name" value="ARM-type_fold"/>
</dbReference>
<dbReference type="InterPro" id="IPR011442">
    <property type="entry name" value="TAF6_C"/>
</dbReference>
<evidence type="ECO:0000256" key="5">
    <source>
        <dbReference type="ARBA" id="ARBA00023242"/>
    </source>
</evidence>
<dbReference type="InterPro" id="IPR046344">
    <property type="entry name" value="TAF6_C_sf"/>
</dbReference>
<feature type="domain" description="TATA box binding protein associated factor (TAF) histone-like fold" evidence="7">
    <location>
        <begin position="6"/>
        <end position="70"/>
    </location>
</feature>
<dbReference type="SMART" id="SM00803">
    <property type="entry name" value="TAF"/>
    <property type="match status" value="1"/>
</dbReference>
<name>A0A8J5XZD4_DIALT</name>
<dbReference type="EMBL" id="JAGTXO010000001">
    <property type="protein sequence ID" value="KAG8470775.1"/>
    <property type="molecule type" value="Genomic_DNA"/>
</dbReference>
<dbReference type="PANTHER" id="PTHR10221">
    <property type="entry name" value="TRANSCRIPTION INITIATION FACTOR TFIID SUBUNIT 6"/>
    <property type="match status" value="1"/>
</dbReference>
<dbReference type="GO" id="GO:0051123">
    <property type="term" value="P:RNA polymerase II preinitiation complex assembly"/>
    <property type="evidence" value="ECO:0007669"/>
    <property type="project" value="TreeGrafter"/>
</dbReference>
<feature type="region of interest" description="Disordered" evidence="6">
    <location>
        <begin position="141"/>
        <end position="196"/>
    </location>
</feature>
<dbReference type="InterPro" id="IPR037796">
    <property type="entry name" value="TAF6"/>
</dbReference>
<dbReference type="GO" id="GO:0046695">
    <property type="term" value="C:SLIK (SAGA-like) complex"/>
    <property type="evidence" value="ECO:0007669"/>
    <property type="project" value="InterPro"/>
</dbReference>
<keyword evidence="9" id="KW-1185">Reference proteome</keyword>
<dbReference type="Gene3D" id="1.10.20.10">
    <property type="entry name" value="Histone, subunit A"/>
    <property type="match status" value="1"/>
</dbReference>
<comment type="caution">
    <text evidence="8">The sequence shown here is derived from an EMBL/GenBank/DDBJ whole genome shotgun (WGS) entry which is preliminary data.</text>
</comment>
<dbReference type="AlphaFoldDB" id="A0A8J5XZD4"/>
<dbReference type="Pfam" id="PF02969">
    <property type="entry name" value="TAF"/>
    <property type="match status" value="1"/>
</dbReference>
<dbReference type="OrthoDB" id="361039at2759"/>
<dbReference type="GO" id="GO:0000124">
    <property type="term" value="C:SAGA complex"/>
    <property type="evidence" value="ECO:0007669"/>
    <property type="project" value="InterPro"/>
</dbReference>
<evidence type="ECO:0000256" key="3">
    <source>
        <dbReference type="ARBA" id="ARBA00023015"/>
    </source>
</evidence>
<protein>
    <recommendedName>
        <fullName evidence="7">TATA box binding protein associated factor (TAF) histone-like fold domain-containing protein</fullName>
    </recommendedName>
</protein>
<keyword evidence="5" id="KW-0539">Nucleus</keyword>
<accession>A0A8J5XZD4</accession>
<dbReference type="InterPro" id="IPR009072">
    <property type="entry name" value="Histone-fold"/>
</dbReference>
<evidence type="ECO:0000259" key="7">
    <source>
        <dbReference type="SMART" id="SM00803"/>
    </source>
</evidence>
<evidence type="ECO:0000313" key="8">
    <source>
        <dbReference type="EMBL" id="KAG8470775.1"/>
    </source>
</evidence>
<comment type="similarity">
    <text evidence="2">Belongs to the TAF6 family.</text>
</comment>
<dbReference type="GO" id="GO:0046982">
    <property type="term" value="F:protein heterodimerization activity"/>
    <property type="evidence" value="ECO:0007669"/>
    <property type="project" value="InterPro"/>
</dbReference>
<reference evidence="8" key="1">
    <citation type="submission" date="2021-05" db="EMBL/GenBank/DDBJ databases">
        <title>The genome of the haptophyte Pavlova lutheri (Diacronema luteri, Pavlovales) - a model for lipid biosynthesis in eukaryotic algae.</title>
        <authorList>
            <person name="Hulatt C.J."/>
            <person name="Posewitz M.C."/>
        </authorList>
    </citation>
    <scope>NUCLEOTIDE SEQUENCE</scope>
    <source>
        <strain evidence="8">NIVA-4/92</strain>
    </source>
</reference>
<dbReference type="GO" id="GO:0016251">
    <property type="term" value="F:RNA polymerase II general transcription initiation factor activity"/>
    <property type="evidence" value="ECO:0007669"/>
    <property type="project" value="InterPro"/>
</dbReference>
<dbReference type="GO" id="GO:0005669">
    <property type="term" value="C:transcription factor TFIID complex"/>
    <property type="evidence" value="ECO:0007669"/>
    <property type="project" value="InterPro"/>
</dbReference>
<evidence type="ECO:0000256" key="4">
    <source>
        <dbReference type="ARBA" id="ARBA00023163"/>
    </source>
</evidence>
<dbReference type="Gene3D" id="1.25.40.770">
    <property type="entry name" value="TAF6, C-terminal HEAT repeat domain"/>
    <property type="match status" value="1"/>
</dbReference>
<keyword evidence="3" id="KW-0805">Transcription regulation</keyword>
<evidence type="ECO:0000256" key="6">
    <source>
        <dbReference type="SAM" id="MobiDB-lite"/>
    </source>
</evidence>
<dbReference type="CDD" id="cd22931">
    <property type="entry name" value="HFD_TAF6"/>
    <property type="match status" value="1"/>
</dbReference>
<organism evidence="8 9">
    <name type="scientific">Diacronema lutheri</name>
    <name type="common">Unicellular marine alga</name>
    <name type="synonym">Monochrysis lutheri</name>
    <dbReference type="NCBI Taxonomy" id="2081491"/>
    <lineage>
        <taxon>Eukaryota</taxon>
        <taxon>Haptista</taxon>
        <taxon>Haptophyta</taxon>
        <taxon>Pavlovophyceae</taxon>
        <taxon>Pavlovales</taxon>
        <taxon>Pavlovaceae</taxon>
        <taxon>Diacronema</taxon>
    </lineage>
</organism>
<keyword evidence="4" id="KW-0804">Transcription</keyword>
<evidence type="ECO:0000256" key="1">
    <source>
        <dbReference type="ARBA" id="ARBA00004123"/>
    </source>
</evidence>
<dbReference type="PANTHER" id="PTHR10221:SF9">
    <property type="entry name" value="TRANSCRIPTION INITIATION FACTOR TFIID SUBUNIT 6"/>
    <property type="match status" value="1"/>
</dbReference>
<dbReference type="Pfam" id="PF07571">
    <property type="entry name" value="TAF6_C"/>
    <property type="match status" value="1"/>
</dbReference>
<dbReference type="SUPFAM" id="SSF47113">
    <property type="entry name" value="Histone-fold"/>
    <property type="match status" value="1"/>
</dbReference>
<dbReference type="GO" id="GO:0003713">
    <property type="term" value="F:transcription coactivator activity"/>
    <property type="evidence" value="ECO:0007669"/>
    <property type="project" value="TreeGrafter"/>
</dbReference>
<comment type="subcellular location">
    <subcellularLocation>
        <location evidence="1">Nucleus</location>
    </subcellularLocation>
</comment>
<proteinExistence type="inferred from homology"/>
<sequence>MAERASVLGKESILSVAEGLGPISHDVAEALAPEIEYRLRDVIQEARKFMLAARRETLTTADINFALRLRNVEPLYGFGSTGGTSAELGEMPRFCRLYGSPDVFHLADREVALSDLVAAPFPPLPREPGIKLHWLAVGGTQPACADNPPQQQPQRVPPAAIAATAADGDAPPTAKRAKHGVAGAAERPPPAGGGHHPAALLVGPAEHVLSSEEALLFARIVAAVRAAYEPPRAPAGSGSARARLGAVDGASWGALSAKAAGGADGAVDGAADDGAAADEARAAQLSAVLRSVAAEPSTGPLAPFLAQFVSAEVSATLSRTAALRVLVRLADALIRSPQKAVEHYVHQLMPALLTCTVHKRLCASPLDDHWAVRDAASRVVARICARYGAAYPALQPRVTQTLLGALRDRTRPLTTHYGAIVGLGALGAHIVHALLLPELLGHAHASDCAPPAVHASAAGYLAAVVPELRAPNAVRRQEAMRVYAAALSACGGYVHRHRRLFELAAGAALPTAAIALVARRASRATPAAAADAPPPSAGPVAACTADADGGCSIAERALHELLPQLGVNYTLLYDEFGEAVLPCVACEPPPAGAARPAVRAPARPPVLAAGNRPLAALADEDPPSAPASTVEVSRPAPKLRARPLRGGIGAGRGMALSLLAII</sequence>
<feature type="compositionally biased region" description="Low complexity" evidence="6">
    <location>
        <begin position="148"/>
        <end position="186"/>
    </location>
</feature>
<dbReference type="SUPFAM" id="SSF48371">
    <property type="entry name" value="ARM repeat"/>
    <property type="match status" value="1"/>
</dbReference>
<evidence type="ECO:0000256" key="2">
    <source>
        <dbReference type="ARBA" id="ARBA00007688"/>
    </source>
</evidence>
<dbReference type="Proteomes" id="UP000751190">
    <property type="component" value="Unassembled WGS sequence"/>
</dbReference>
<gene>
    <name evidence="8" type="ORF">KFE25_009196</name>
</gene>
<dbReference type="InterPro" id="IPR004823">
    <property type="entry name" value="TAF_TATA-bd_Histone-like_dom"/>
</dbReference>
<evidence type="ECO:0000313" key="9">
    <source>
        <dbReference type="Proteomes" id="UP000751190"/>
    </source>
</evidence>
<dbReference type="CDD" id="cd08050">
    <property type="entry name" value="TAF6C"/>
    <property type="match status" value="1"/>
</dbReference>